<organism evidence="3 4">
    <name type="scientific">Papaver somniferum</name>
    <name type="common">Opium poppy</name>
    <dbReference type="NCBI Taxonomy" id="3469"/>
    <lineage>
        <taxon>Eukaryota</taxon>
        <taxon>Viridiplantae</taxon>
        <taxon>Streptophyta</taxon>
        <taxon>Embryophyta</taxon>
        <taxon>Tracheophyta</taxon>
        <taxon>Spermatophyta</taxon>
        <taxon>Magnoliopsida</taxon>
        <taxon>Ranunculales</taxon>
        <taxon>Papaveraceae</taxon>
        <taxon>Papaveroideae</taxon>
        <taxon>Papaver</taxon>
    </lineage>
</organism>
<sequence>MSSSKRQKKASSQAGEDGKQSTQAQQIVSDSRTQQQQVVFGTTSKSYSDLIMRQQVELGRSSNLSFADVQPKNSKIQTSKREPRKKIVSEAKSVAARLRWEKKRQDDREKKEQVERAARLQFEQQLEIERHARIEEDMKREQEQVEREAKLKFEQQLEIERQAIAEEDTRREREQQEYNERLLKAQLARDQLRNNIIIFKARPENQFIIERTKGRLGKWRVNAGVNNGKLTVSIVHWMRSFASVVCVGEVNLGGEPQTTERLIRQQTQSDNIILDDKEYRQRVMVEKQRQTQLFSQQPCTQYIFGGCKARKNKAYNERKRPREHPKSNQCRKLKALNKYPRHVLQPRKHDGQLRKKIRQKWKEWILAARVRVHPETLYASLTKEEKYNILLRRGQIKEQVMMGQQDGLHKHTRMRKAVEDPFGGQYEGDEATCRAQYMGSDAACADQLGMEEDEVVNKHVGSKKNDSQENDHDMSIPPQDTSSDDYSDYYPSDDDKLLNETPVLLSSTKKHQ</sequence>
<feature type="region of interest" description="Disordered" evidence="2">
    <location>
        <begin position="455"/>
        <end position="512"/>
    </location>
</feature>
<accession>A0A4Y7L6X1</accession>
<keyword evidence="4" id="KW-1185">Reference proteome</keyword>
<proteinExistence type="predicted"/>
<protein>
    <submittedName>
        <fullName evidence="3">Uncharacterized protein</fullName>
    </submittedName>
</protein>
<feature type="compositionally biased region" description="Basic and acidic residues" evidence="2">
    <location>
        <begin position="79"/>
        <end position="88"/>
    </location>
</feature>
<dbReference type="Proteomes" id="UP000316621">
    <property type="component" value="Chromosome 10"/>
</dbReference>
<dbReference type="EMBL" id="CM010724">
    <property type="protein sequence ID" value="RZC81273.1"/>
    <property type="molecule type" value="Genomic_DNA"/>
</dbReference>
<reference evidence="3 4" key="1">
    <citation type="journal article" date="2018" name="Science">
        <title>The opium poppy genome and morphinan production.</title>
        <authorList>
            <person name="Guo L."/>
            <person name="Winzer T."/>
            <person name="Yang X."/>
            <person name="Li Y."/>
            <person name="Ning Z."/>
            <person name="He Z."/>
            <person name="Teodor R."/>
            <person name="Lu Y."/>
            <person name="Bowser T.A."/>
            <person name="Graham I.A."/>
            <person name="Ye K."/>
        </authorList>
    </citation>
    <scope>NUCLEOTIDE SEQUENCE [LARGE SCALE GENOMIC DNA]</scope>
    <source>
        <strain evidence="4">cv. HN1</strain>
        <tissue evidence="3">Leaves</tissue>
    </source>
</reference>
<dbReference type="AlphaFoldDB" id="A0A4Y7L6X1"/>
<gene>
    <name evidence="3" type="ORF">C5167_043843</name>
</gene>
<keyword evidence="1" id="KW-0175">Coiled coil</keyword>
<evidence type="ECO:0000256" key="2">
    <source>
        <dbReference type="SAM" id="MobiDB-lite"/>
    </source>
</evidence>
<feature type="region of interest" description="Disordered" evidence="2">
    <location>
        <begin position="1"/>
        <end position="44"/>
    </location>
</feature>
<evidence type="ECO:0000313" key="3">
    <source>
        <dbReference type="EMBL" id="RZC81273.1"/>
    </source>
</evidence>
<dbReference type="Gramene" id="RZC81273">
    <property type="protein sequence ID" value="RZC81273"/>
    <property type="gene ID" value="C5167_043843"/>
</dbReference>
<feature type="compositionally biased region" description="Basic and acidic residues" evidence="2">
    <location>
        <begin position="463"/>
        <end position="474"/>
    </location>
</feature>
<feature type="region of interest" description="Disordered" evidence="2">
    <location>
        <begin position="69"/>
        <end position="88"/>
    </location>
</feature>
<evidence type="ECO:0000256" key="1">
    <source>
        <dbReference type="SAM" id="Coils"/>
    </source>
</evidence>
<feature type="coiled-coil region" evidence="1">
    <location>
        <begin position="97"/>
        <end position="195"/>
    </location>
</feature>
<name>A0A4Y7L6X1_PAPSO</name>
<evidence type="ECO:0000313" key="4">
    <source>
        <dbReference type="Proteomes" id="UP000316621"/>
    </source>
</evidence>
<feature type="compositionally biased region" description="Polar residues" evidence="2">
    <location>
        <begin position="20"/>
        <end position="44"/>
    </location>
</feature>